<dbReference type="PANTHER" id="PTHR22946">
    <property type="entry name" value="DIENELACTONE HYDROLASE DOMAIN-CONTAINING PROTEIN-RELATED"/>
    <property type="match status" value="1"/>
</dbReference>
<organism evidence="3 4">
    <name type="scientific">Microlunatus soli</name>
    <dbReference type="NCBI Taxonomy" id="630515"/>
    <lineage>
        <taxon>Bacteria</taxon>
        <taxon>Bacillati</taxon>
        <taxon>Actinomycetota</taxon>
        <taxon>Actinomycetes</taxon>
        <taxon>Propionibacteriales</taxon>
        <taxon>Propionibacteriaceae</taxon>
        <taxon>Microlunatus</taxon>
    </lineage>
</organism>
<dbReference type="STRING" id="630515.SAMN04489812_5558"/>
<proteinExistence type="inferred from homology"/>
<dbReference type="OrthoDB" id="3668964at2"/>
<dbReference type="Gene3D" id="3.40.50.1820">
    <property type="entry name" value="alpha/beta hydrolase"/>
    <property type="match status" value="2"/>
</dbReference>
<evidence type="ECO:0000313" key="4">
    <source>
        <dbReference type="Proteomes" id="UP000199103"/>
    </source>
</evidence>
<evidence type="ECO:0000313" key="3">
    <source>
        <dbReference type="EMBL" id="SDT38980.1"/>
    </source>
</evidence>
<name>A0A1H1ZZ81_9ACTN</name>
<evidence type="ECO:0000256" key="1">
    <source>
        <dbReference type="ARBA" id="ARBA00008645"/>
    </source>
</evidence>
<sequence length="659" mass="71557">MPIADGPLAFHANLNGHLDVSLTLQTEIGNRTREQLDHWSRLRSGITSEAALQAEQRRIRAAVDTAIGGLPPAAELPGPHYLPGRLLGDIEILPLIFHSAPQVAVSATLYRPTGPVPQTGRGAVLITCGHTDAAKADPEYQRLARRLASTGLVVLIFDPIGQGERHSYLSDPSDAALPAAPRPTIAPGTTEHTYAGVQAWWHGQSAVRYFLRDALAALELLRALPEVDPSRVGVTGNSGGGYLCCLLMAVDPALAAAAPGTFVCGRGHYLDSGQRQDAEQILLGGTANGLDHGDLLIAMSPAPVLVLAAEYDFFPYPGTLAVLGDCNELLRRCGREPIALATTANGHHYDDQLAIAATTFFADRLGGRVHLSDPGEPFPVVDLQVSRTGQLGADDRSQKMIFDELPGPRSGVGDRCRDRAALAWLDAKVRGPRVLLDRSGRRWFDPVRIGDESVAQQGFWWTERGIVVAGVVTRPIDTAPRLLRVVLLDRGIPGLRADDRRATRTDAATLFLDVRGTGTALPHDREQKDSRDLSGSSYKLLSDLLWLDDSLQAGRAWDLLRTIDLVADGLLPEVSPERFEIIAEPTQAFTATIAALLDDRVQLELDQPIDVDSMISNRLWDDTDGRWQWVLPGWPTRFDSKAVPDLLGHRLRIRPTAGR</sequence>
<dbReference type="PANTHER" id="PTHR22946:SF8">
    <property type="entry name" value="ACETYL XYLAN ESTERASE DOMAIN-CONTAINING PROTEIN"/>
    <property type="match status" value="1"/>
</dbReference>
<dbReference type="SUPFAM" id="SSF53474">
    <property type="entry name" value="alpha/beta-Hydrolases"/>
    <property type="match status" value="1"/>
</dbReference>
<keyword evidence="4" id="KW-1185">Reference proteome</keyword>
<dbReference type="Proteomes" id="UP000199103">
    <property type="component" value="Chromosome I"/>
</dbReference>
<accession>A0A1H1ZZ81</accession>
<dbReference type="RefSeq" id="WP_091529815.1">
    <property type="nucleotide sequence ID" value="NZ_LT629772.1"/>
</dbReference>
<dbReference type="InterPro" id="IPR029058">
    <property type="entry name" value="AB_hydrolase_fold"/>
</dbReference>
<dbReference type="PROSITE" id="PS00708">
    <property type="entry name" value="PRO_ENDOPEP_SER"/>
    <property type="match status" value="1"/>
</dbReference>
<dbReference type="GO" id="GO:0006508">
    <property type="term" value="P:proteolysis"/>
    <property type="evidence" value="ECO:0007669"/>
    <property type="project" value="InterPro"/>
</dbReference>
<dbReference type="GO" id="GO:0004252">
    <property type="term" value="F:serine-type endopeptidase activity"/>
    <property type="evidence" value="ECO:0007669"/>
    <property type="project" value="InterPro"/>
</dbReference>
<dbReference type="AlphaFoldDB" id="A0A1H1ZZ81"/>
<comment type="similarity">
    <text evidence="1">Belongs to the AB hydrolase superfamily.</text>
</comment>
<protein>
    <submittedName>
        <fullName evidence="3">Alpha/beta hydrolase family protein</fullName>
    </submittedName>
</protein>
<gene>
    <name evidence="3" type="ORF">SAMN04489812_5558</name>
</gene>
<reference evidence="3 4" key="1">
    <citation type="submission" date="2016-10" db="EMBL/GenBank/DDBJ databases">
        <authorList>
            <person name="de Groot N.N."/>
        </authorList>
    </citation>
    <scope>NUCLEOTIDE SEQUENCE [LARGE SCALE GENOMIC DNA]</scope>
    <source>
        <strain evidence="3 4">DSM 21800</strain>
    </source>
</reference>
<evidence type="ECO:0000256" key="2">
    <source>
        <dbReference type="ARBA" id="ARBA00022801"/>
    </source>
</evidence>
<keyword evidence="2 3" id="KW-0378">Hydrolase</keyword>
<dbReference type="EMBL" id="LT629772">
    <property type="protein sequence ID" value="SDT38980.1"/>
    <property type="molecule type" value="Genomic_DNA"/>
</dbReference>
<dbReference type="InterPro" id="IPR050261">
    <property type="entry name" value="FrsA_esterase"/>
</dbReference>
<dbReference type="InterPro" id="IPR002471">
    <property type="entry name" value="Pept_S9_AS"/>
</dbReference>